<evidence type="ECO:0000256" key="7">
    <source>
        <dbReference type="PROSITE-ProRule" id="PRU00042"/>
    </source>
</evidence>
<dbReference type="KEGG" id="tad:TRIADDRAFT_56420"/>
<dbReference type="FunFam" id="3.30.160.60:FF:002284">
    <property type="entry name" value="Zinc finger protein, putative"/>
    <property type="match status" value="1"/>
</dbReference>
<accession>B3RY30</accession>
<organism evidence="11 12">
    <name type="scientific">Trichoplax adhaerens</name>
    <name type="common">Trichoplax reptans</name>
    <dbReference type="NCBI Taxonomy" id="10228"/>
    <lineage>
        <taxon>Eukaryota</taxon>
        <taxon>Metazoa</taxon>
        <taxon>Placozoa</taxon>
        <taxon>Uniplacotomia</taxon>
        <taxon>Trichoplacea</taxon>
        <taxon>Trichoplacidae</taxon>
        <taxon>Trichoplax</taxon>
    </lineage>
</organism>
<reference evidence="11 12" key="1">
    <citation type="journal article" date="2008" name="Nature">
        <title>The Trichoplax genome and the nature of placozoans.</title>
        <authorList>
            <person name="Srivastava M."/>
            <person name="Begovic E."/>
            <person name="Chapman J."/>
            <person name="Putnam N.H."/>
            <person name="Hellsten U."/>
            <person name="Kawashima T."/>
            <person name="Kuo A."/>
            <person name="Mitros T."/>
            <person name="Salamov A."/>
            <person name="Carpenter M.L."/>
            <person name="Signorovitch A.Y."/>
            <person name="Moreno M.A."/>
            <person name="Kamm K."/>
            <person name="Grimwood J."/>
            <person name="Schmutz J."/>
            <person name="Shapiro H."/>
            <person name="Grigoriev I.V."/>
            <person name="Buss L.W."/>
            <person name="Schierwater B."/>
            <person name="Dellaporta S.L."/>
            <person name="Rokhsar D.S."/>
        </authorList>
    </citation>
    <scope>NUCLEOTIDE SEQUENCE [LARGE SCALE GENOMIC DNA]</scope>
    <source>
        <strain evidence="11 12">Grell-BS-1999</strain>
    </source>
</reference>
<dbReference type="PROSITE" id="PS50280">
    <property type="entry name" value="SET"/>
    <property type="match status" value="1"/>
</dbReference>
<evidence type="ECO:0000259" key="9">
    <source>
        <dbReference type="PROSITE" id="PS50157"/>
    </source>
</evidence>
<dbReference type="GeneID" id="6754067"/>
<dbReference type="FunCoup" id="B3RY30">
    <property type="interactions" value="1"/>
</dbReference>
<dbReference type="InterPro" id="IPR013087">
    <property type="entry name" value="Znf_C2H2_type"/>
</dbReference>
<dbReference type="PROSITE" id="PS50157">
    <property type="entry name" value="ZINC_FINGER_C2H2_2"/>
    <property type="match status" value="2"/>
</dbReference>
<evidence type="ECO:0000313" key="12">
    <source>
        <dbReference type="Proteomes" id="UP000009022"/>
    </source>
</evidence>
<evidence type="ECO:0000259" key="10">
    <source>
        <dbReference type="PROSITE" id="PS50280"/>
    </source>
</evidence>
<dbReference type="InterPro" id="IPR046341">
    <property type="entry name" value="SET_dom_sf"/>
</dbReference>
<proteinExistence type="predicted"/>
<feature type="domain" description="SET" evidence="10">
    <location>
        <begin position="1"/>
        <end position="111"/>
    </location>
</feature>
<keyword evidence="4" id="KW-0862">Zinc</keyword>
<evidence type="ECO:0008006" key="13">
    <source>
        <dbReference type="Google" id="ProtNLM"/>
    </source>
</evidence>
<dbReference type="RefSeq" id="XP_002112854.1">
    <property type="nucleotide sequence ID" value="XM_002112818.1"/>
</dbReference>
<name>B3RY30_TRIAD</name>
<keyword evidence="12" id="KW-1185">Reference proteome</keyword>
<dbReference type="CTD" id="6754067"/>
<dbReference type="InParanoid" id="B3RY30"/>
<dbReference type="Pfam" id="PF21549">
    <property type="entry name" value="PRDM2_PR"/>
    <property type="match status" value="1"/>
</dbReference>
<keyword evidence="6" id="KW-0804">Transcription</keyword>
<dbReference type="OMA" id="NHIHPPA"/>
<evidence type="ECO:0000313" key="11">
    <source>
        <dbReference type="EMBL" id="EDV24964.1"/>
    </source>
</evidence>
<dbReference type="SUPFAM" id="SSF57667">
    <property type="entry name" value="beta-beta-alpha zinc fingers"/>
    <property type="match status" value="2"/>
</dbReference>
<evidence type="ECO:0000256" key="3">
    <source>
        <dbReference type="ARBA" id="ARBA00022771"/>
    </source>
</evidence>
<dbReference type="eggNOG" id="KOG2461">
    <property type="taxonomic scope" value="Eukaryota"/>
</dbReference>
<feature type="domain" description="C2H2-type" evidence="9">
    <location>
        <begin position="453"/>
        <end position="480"/>
    </location>
</feature>
<keyword evidence="5" id="KW-0805">Transcription regulation</keyword>
<dbReference type="InterPro" id="IPR050331">
    <property type="entry name" value="Zinc_finger"/>
</dbReference>
<dbReference type="Gene3D" id="2.170.270.10">
    <property type="entry name" value="SET domain"/>
    <property type="match status" value="1"/>
</dbReference>
<dbReference type="EMBL" id="DS985245">
    <property type="protein sequence ID" value="EDV24964.1"/>
    <property type="molecule type" value="Genomic_DNA"/>
</dbReference>
<evidence type="ECO:0000256" key="2">
    <source>
        <dbReference type="ARBA" id="ARBA00022737"/>
    </source>
</evidence>
<evidence type="ECO:0000256" key="6">
    <source>
        <dbReference type="ARBA" id="ARBA00023163"/>
    </source>
</evidence>
<protein>
    <recommendedName>
        <fullName evidence="13">PR domain zinc finger protein 13</fullName>
    </recommendedName>
</protein>
<keyword evidence="1" id="KW-0479">Metal-binding</keyword>
<dbReference type="HOGENOM" id="CLU_047756_0_0_1"/>
<dbReference type="PhylomeDB" id="B3RY30"/>
<evidence type="ECO:0000256" key="5">
    <source>
        <dbReference type="ARBA" id="ARBA00023015"/>
    </source>
</evidence>
<dbReference type="PROSITE" id="PS00028">
    <property type="entry name" value="ZINC_FINGER_C2H2_1"/>
    <property type="match status" value="2"/>
</dbReference>
<dbReference type="GO" id="GO:0008270">
    <property type="term" value="F:zinc ion binding"/>
    <property type="evidence" value="ECO:0007669"/>
    <property type="project" value="UniProtKB-KW"/>
</dbReference>
<keyword evidence="3 7" id="KW-0863">Zinc-finger</keyword>
<feature type="region of interest" description="Disordered" evidence="8">
    <location>
        <begin position="392"/>
        <end position="419"/>
    </location>
</feature>
<feature type="domain" description="C2H2-type" evidence="9">
    <location>
        <begin position="425"/>
        <end position="452"/>
    </location>
</feature>
<dbReference type="FunFam" id="3.30.160.60:FF:000100">
    <property type="entry name" value="Zinc finger 45-like"/>
    <property type="match status" value="1"/>
</dbReference>
<dbReference type="Pfam" id="PF00096">
    <property type="entry name" value="zf-C2H2"/>
    <property type="match status" value="2"/>
</dbReference>
<dbReference type="Gene3D" id="3.30.160.60">
    <property type="entry name" value="Classic Zinc Finger"/>
    <property type="match status" value="2"/>
</dbReference>
<dbReference type="InterPro" id="IPR001214">
    <property type="entry name" value="SET_dom"/>
</dbReference>
<dbReference type="SMART" id="SM00355">
    <property type="entry name" value="ZnF_C2H2"/>
    <property type="match status" value="3"/>
</dbReference>
<dbReference type="PANTHER" id="PTHR16515:SF21">
    <property type="entry name" value="PR DOMAIN ZINC FINGER PROTEIN 13"/>
    <property type="match status" value="1"/>
</dbReference>
<dbReference type="Proteomes" id="UP000009022">
    <property type="component" value="Unassembled WGS sequence"/>
</dbReference>
<evidence type="ECO:0000256" key="8">
    <source>
        <dbReference type="SAM" id="MobiDB-lite"/>
    </source>
</evidence>
<sequence length="512" mass="58443">MDLSKIKTGVWTSTSIPHNLKFGPYKDELKFFEKASDNRETAFMLEVQIKNGNIICTSNIVNGLEWVACMSCARNKDEQNIEVQFNGHTKEIHFKTTRDITRHEELLVWFSQEMEKKWDIPQPKKENIIGPNYFWCTLCHATYRYLHPFIAHLMCKCPVLYSKSPPENAKELKTRGSDSTQSPMFMIPSRIPVQSASSGHLHSAADRITNYPGEFDIPGYKAFQHSSLWNNRVLPCYPYNENNFMRTKSANPSSNACATATWLNFIKTQCNPLVSIAPSYLVKGHVAPVNPCLRPANFPHCTLERSPPTSNLHLMNNSYINNKSIDLEEMRSVPYYQMNSASSNASSAVSLLQRNIVDHSKKTTKSAITSHSATFPPTSSRDNMFLTAAINQDNYPSSSNKNNTRQTAMSTSKTYKTHTNNATRHRCPYCGRTYCRKYVLKIHMRIHTGEKPLSCNICNKSFSDPSNLKKHLASHTRDKIPLKCEHCGKDSFDRLCDLVRHIKSKHRLFKKD</sequence>
<dbReference type="eggNOG" id="KOG1721">
    <property type="taxonomic scope" value="Eukaryota"/>
</dbReference>
<dbReference type="PANTHER" id="PTHR16515">
    <property type="entry name" value="PR DOMAIN ZINC FINGER PROTEIN"/>
    <property type="match status" value="1"/>
</dbReference>
<dbReference type="OrthoDB" id="9998363at2759"/>
<dbReference type="AlphaFoldDB" id="B3RY30"/>
<evidence type="ECO:0000256" key="1">
    <source>
        <dbReference type="ARBA" id="ARBA00022723"/>
    </source>
</evidence>
<keyword evidence="2" id="KW-0677">Repeat</keyword>
<dbReference type="STRING" id="10228.B3RY30"/>
<evidence type="ECO:0000256" key="4">
    <source>
        <dbReference type="ARBA" id="ARBA00022833"/>
    </source>
</evidence>
<gene>
    <name evidence="11" type="ORF">TRIADDRAFT_56420</name>
</gene>
<dbReference type="InterPro" id="IPR036236">
    <property type="entry name" value="Znf_C2H2_sf"/>
</dbReference>